<dbReference type="Proteomes" id="UP000483820">
    <property type="component" value="Chromosome I"/>
</dbReference>
<proteinExistence type="predicted"/>
<protein>
    <submittedName>
        <fullName evidence="1">Uncharacterized protein</fullName>
    </submittedName>
</protein>
<sequence>MAAANSLLSENQKRLDYLERKCQQVEFPSAGKAKLEHYYIFKDATLVFNLCRDCRNKSAAQEIRNSTETHQELDVIMSDAKQVATQQLLQQARRANRQLPTRECFFCTLTEHKEENCNIAKNPEDPGI</sequence>
<dbReference type="CTD" id="78773507"/>
<evidence type="ECO:0000313" key="2">
    <source>
        <dbReference type="Proteomes" id="UP000483820"/>
    </source>
</evidence>
<gene>
    <name evidence="1" type="ORF">GCK72_003085</name>
</gene>
<reference evidence="1 2" key="1">
    <citation type="submission" date="2019-12" db="EMBL/GenBank/DDBJ databases">
        <title>Chromosome-level assembly of the Caenorhabditis remanei genome.</title>
        <authorList>
            <person name="Teterina A.A."/>
            <person name="Willis J.H."/>
            <person name="Phillips P.C."/>
        </authorList>
    </citation>
    <scope>NUCLEOTIDE SEQUENCE [LARGE SCALE GENOMIC DNA]</scope>
    <source>
        <strain evidence="1 2">PX506</strain>
        <tissue evidence="1">Whole organism</tissue>
    </source>
</reference>
<evidence type="ECO:0000313" key="1">
    <source>
        <dbReference type="EMBL" id="KAF1771259.1"/>
    </source>
</evidence>
<organism evidence="1 2">
    <name type="scientific">Caenorhabditis remanei</name>
    <name type="common">Caenorhabditis vulgaris</name>
    <dbReference type="NCBI Taxonomy" id="31234"/>
    <lineage>
        <taxon>Eukaryota</taxon>
        <taxon>Metazoa</taxon>
        <taxon>Ecdysozoa</taxon>
        <taxon>Nematoda</taxon>
        <taxon>Chromadorea</taxon>
        <taxon>Rhabditida</taxon>
        <taxon>Rhabditina</taxon>
        <taxon>Rhabditomorpha</taxon>
        <taxon>Rhabditoidea</taxon>
        <taxon>Rhabditidae</taxon>
        <taxon>Peloderinae</taxon>
        <taxon>Caenorhabditis</taxon>
    </lineage>
</organism>
<dbReference type="KEGG" id="crq:GCK72_003085"/>
<accession>A0A6A5HU46</accession>
<dbReference type="GeneID" id="78773507"/>
<dbReference type="RefSeq" id="XP_053592449.1">
    <property type="nucleotide sequence ID" value="XM_053723804.1"/>
</dbReference>
<dbReference type="EMBL" id="WUAV01000001">
    <property type="protein sequence ID" value="KAF1771259.1"/>
    <property type="molecule type" value="Genomic_DNA"/>
</dbReference>
<name>A0A6A5HU46_CAERE</name>
<comment type="caution">
    <text evidence="1">The sequence shown here is derived from an EMBL/GenBank/DDBJ whole genome shotgun (WGS) entry which is preliminary data.</text>
</comment>
<dbReference type="AlphaFoldDB" id="A0A6A5HU46"/>